<accession>A0A8S5QJK7</accession>
<organism evidence="1">
    <name type="scientific">Siphoviridae sp. ctiOl67</name>
    <dbReference type="NCBI Taxonomy" id="2825622"/>
    <lineage>
        <taxon>Viruses</taxon>
        <taxon>Duplodnaviria</taxon>
        <taxon>Heunggongvirae</taxon>
        <taxon>Uroviricota</taxon>
        <taxon>Caudoviricetes</taxon>
    </lineage>
</organism>
<reference evidence="1" key="1">
    <citation type="journal article" date="2021" name="Proc. Natl. Acad. Sci. U.S.A.">
        <title>A Catalog of Tens of Thousands of Viruses from Human Metagenomes Reveals Hidden Associations with Chronic Diseases.</title>
        <authorList>
            <person name="Tisza M.J."/>
            <person name="Buck C.B."/>
        </authorList>
    </citation>
    <scope>NUCLEOTIDE SEQUENCE</scope>
    <source>
        <strain evidence="1">CtiOl67</strain>
    </source>
</reference>
<evidence type="ECO:0000313" key="1">
    <source>
        <dbReference type="EMBL" id="DAE19019.1"/>
    </source>
</evidence>
<dbReference type="EMBL" id="BK015666">
    <property type="protein sequence ID" value="DAE19019.1"/>
    <property type="molecule type" value="Genomic_DNA"/>
</dbReference>
<name>A0A8S5QJK7_9CAUD</name>
<protein>
    <submittedName>
        <fullName evidence="1">Uncharacterized protein</fullName>
    </submittedName>
</protein>
<proteinExistence type="predicted"/>
<sequence>MFIIRRPFLWNLASTGDLFSKFCCNIGFSNRLDI</sequence>